<evidence type="ECO:0000259" key="14">
    <source>
        <dbReference type="PROSITE" id="PS51384"/>
    </source>
</evidence>
<keyword evidence="11 13" id="KW-0472">Membrane</keyword>
<evidence type="ECO:0000256" key="12">
    <source>
        <dbReference type="ARBA" id="ARBA00048483"/>
    </source>
</evidence>
<evidence type="ECO:0000256" key="9">
    <source>
        <dbReference type="ARBA" id="ARBA00023002"/>
    </source>
</evidence>
<evidence type="ECO:0000313" key="15">
    <source>
        <dbReference type="EMBL" id="WFD00409.1"/>
    </source>
</evidence>
<dbReference type="AlphaFoldDB" id="A0AAJ6CJ29"/>
<dbReference type="SUPFAM" id="SSF52343">
    <property type="entry name" value="Ferredoxin reductase-like, C-terminal NADP-linked domain"/>
    <property type="match status" value="1"/>
</dbReference>
<feature type="transmembrane region" description="Helical" evidence="13">
    <location>
        <begin position="123"/>
        <end position="145"/>
    </location>
</feature>
<dbReference type="SFLD" id="SFLDG01168">
    <property type="entry name" value="Ferric_reductase_subgroup_(FRE"/>
    <property type="match status" value="1"/>
</dbReference>
<dbReference type="Proteomes" id="UP001219567">
    <property type="component" value="Chromosome 4"/>
</dbReference>
<comment type="similarity">
    <text evidence="2">Belongs to the ferric reductase (FRE) family.</text>
</comment>
<keyword evidence="7" id="KW-0249">Electron transport</keyword>
<reference evidence="15 16" key="1">
    <citation type="submission" date="2023-03" db="EMBL/GenBank/DDBJ databases">
        <title>Mating type loci evolution in Malassezia.</title>
        <authorList>
            <person name="Coelho M.A."/>
        </authorList>
    </citation>
    <scope>NUCLEOTIDE SEQUENCE [LARGE SCALE GENOMIC DNA]</scope>
    <source>
        <strain evidence="15 16">CBS 9725</strain>
    </source>
</reference>
<dbReference type="EC" id="1.16.1.9" evidence="3"/>
<evidence type="ECO:0000256" key="10">
    <source>
        <dbReference type="ARBA" id="ARBA00023065"/>
    </source>
</evidence>
<keyword evidence="8 13" id="KW-1133">Transmembrane helix</keyword>
<dbReference type="InterPro" id="IPR051410">
    <property type="entry name" value="Ferric/Cupric_Reductase"/>
</dbReference>
<evidence type="ECO:0000256" key="3">
    <source>
        <dbReference type="ARBA" id="ARBA00012668"/>
    </source>
</evidence>
<accession>A0AAJ6CJ29</accession>
<dbReference type="InterPro" id="IPR013112">
    <property type="entry name" value="FAD-bd_8"/>
</dbReference>
<dbReference type="GO" id="GO:0052851">
    <property type="term" value="F:ferric-chelate reductase (NADPH) activity"/>
    <property type="evidence" value="ECO:0007669"/>
    <property type="project" value="UniProtKB-EC"/>
</dbReference>
<feature type="transmembrane region" description="Helical" evidence="13">
    <location>
        <begin position="230"/>
        <end position="249"/>
    </location>
</feature>
<protein>
    <recommendedName>
        <fullName evidence="3">ferric-chelate reductase (NADPH)</fullName>
        <ecNumber evidence="3">1.16.1.9</ecNumber>
    </recommendedName>
</protein>
<dbReference type="EMBL" id="CP119946">
    <property type="protein sequence ID" value="WFD00409.1"/>
    <property type="molecule type" value="Genomic_DNA"/>
</dbReference>
<dbReference type="InterPro" id="IPR017938">
    <property type="entry name" value="Riboflavin_synthase-like_b-brl"/>
</dbReference>
<dbReference type="SFLD" id="SFLDS00052">
    <property type="entry name" value="Ferric_Reductase_Domain"/>
    <property type="match status" value="1"/>
</dbReference>
<keyword evidence="4" id="KW-0813">Transport</keyword>
<keyword evidence="10" id="KW-0406">Ion transport</keyword>
<dbReference type="Pfam" id="PF08022">
    <property type="entry name" value="FAD_binding_8"/>
    <property type="match status" value="1"/>
</dbReference>
<dbReference type="SUPFAM" id="SSF63380">
    <property type="entry name" value="Riboflavin synthase domain-like"/>
    <property type="match status" value="1"/>
</dbReference>
<dbReference type="PANTHER" id="PTHR32361:SF23">
    <property type="entry name" value="FERRIC-CHELATE REDUCTASE"/>
    <property type="match status" value="1"/>
</dbReference>
<keyword evidence="5" id="KW-1003">Cell membrane</keyword>
<feature type="transmembrane region" description="Helical" evidence="13">
    <location>
        <begin position="20"/>
        <end position="44"/>
    </location>
</feature>
<evidence type="ECO:0000256" key="13">
    <source>
        <dbReference type="SAM" id="Phobius"/>
    </source>
</evidence>
<feature type="transmembrane region" description="Helical" evidence="13">
    <location>
        <begin position="261"/>
        <end position="282"/>
    </location>
</feature>
<sequence>MSEKSPHNPIPEPSDQQYKYAYRTTYLLCAFVFVAAVCHALQLFRQIRPKHGAFMYRLPFIPRLVGLIRGISYYHFRGNRYFHLPALKSCILITSFFIAMVAWIFSIKPYYRESLDNDGLPPLAIRSCMTAIAFYPFIFACALKVNPISFLTGISHARLQIYHQFFAFMMFFFGLVHAIAFLSRISKERGYAGVKDAYAEGNRYWTGTVSICLVAWILCSSLGVFRNFSYRFFVVQHILSVMLLLGFLFTHVSDDLGARFFLWAGVAFWIFSIVIRGCMVLFSSNFFTGNMAQVDIQVVSNLPLTDEKPLARGSETVQLSFTTLLRWKPGQHVYVRFPGVAIAQAHPFTVMSLPSKEQKKSKLMLLAKVQEGTTRKLFNYVRDYSGVERSFANEINTKPKPNLSVTNSSDPEKNWVAGGALSRKSVSTEVEIAPAVQKAEIQSARVVAFLDGPYGYTMDPASYEQVLFFAGGTGVSYVLPIAMQLMRRCAEQDPRVLTKRIRFVWTAHTTGLVGWLADELATILEYKKTLPISIELSLCVTGEVSGSRHKSFVQTVINSYGVRPNIQDIVQEEVSLAMSDGTTSLASYVCGPGSMAHDLSNVMAHFNLDLARGRLGSLRDVYLDVEHFNW</sequence>
<evidence type="ECO:0000256" key="2">
    <source>
        <dbReference type="ARBA" id="ARBA00006278"/>
    </source>
</evidence>
<dbReference type="InterPro" id="IPR017927">
    <property type="entry name" value="FAD-bd_FR_type"/>
</dbReference>
<dbReference type="GO" id="GO:0006826">
    <property type="term" value="P:iron ion transport"/>
    <property type="evidence" value="ECO:0007669"/>
    <property type="project" value="UniProtKB-ARBA"/>
</dbReference>
<feature type="transmembrane region" description="Helical" evidence="13">
    <location>
        <begin position="165"/>
        <end position="183"/>
    </location>
</feature>
<feature type="transmembrane region" description="Helical" evidence="13">
    <location>
        <begin position="56"/>
        <end position="74"/>
    </location>
</feature>
<dbReference type="GO" id="GO:0006879">
    <property type="term" value="P:intracellular iron ion homeostasis"/>
    <property type="evidence" value="ECO:0007669"/>
    <property type="project" value="TreeGrafter"/>
</dbReference>
<gene>
    <name evidence="15" type="ORF">MYAM1_003158</name>
</gene>
<evidence type="ECO:0000313" key="16">
    <source>
        <dbReference type="Proteomes" id="UP001219567"/>
    </source>
</evidence>
<dbReference type="Gene3D" id="3.40.50.80">
    <property type="entry name" value="Nucleotide-binding domain of ferredoxin-NADP reductase (FNR) module"/>
    <property type="match status" value="1"/>
</dbReference>
<feature type="transmembrane region" description="Helical" evidence="13">
    <location>
        <begin position="86"/>
        <end position="111"/>
    </location>
</feature>
<feature type="transmembrane region" description="Helical" evidence="13">
    <location>
        <begin position="204"/>
        <end position="224"/>
    </location>
</feature>
<proteinExistence type="inferred from homology"/>
<keyword evidence="16" id="KW-1185">Reference proteome</keyword>
<dbReference type="PANTHER" id="PTHR32361">
    <property type="entry name" value="FERRIC/CUPRIC REDUCTASE TRANSMEMBRANE COMPONENT"/>
    <property type="match status" value="1"/>
</dbReference>
<dbReference type="PROSITE" id="PS51384">
    <property type="entry name" value="FAD_FR"/>
    <property type="match status" value="1"/>
</dbReference>
<evidence type="ECO:0000256" key="6">
    <source>
        <dbReference type="ARBA" id="ARBA00022692"/>
    </source>
</evidence>
<evidence type="ECO:0000256" key="1">
    <source>
        <dbReference type="ARBA" id="ARBA00004651"/>
    </source>
</evidence>
<organism evidence="15 16">
    <name type="scientific">Malassezia yamatoensis</name>
    <dbReference type="NCBI Taxonomy" id="253288"/>
    <lineage>
        <taxon>Eukaryota</taxon>
        <taxon>Fungi</taxon>
        <taxon>Dikarya</taxon>
        <taxon>Basidiomycota</taxon>
        <taxon>Ustilaginomycotina</taxon>
        <taxon>Malasseziomycetes</taxon>
        <taxon>Malasseziales</taxon>
        <taxon>Malasseziaceae</taxon>
        <taxon>Malassezia</taxon>
    </lineage>
</organism>
<evidence type="ECO:0000256" key="4">
    <source>
        <dbReference type="ARBA" id="ARBA00022448"/>
    </source>
</evidence>
<dbReference type="GO" id="GO:0005886">
    <property type="term" value="C:plasma membrane"/>
    <property type="evidence" value="ECO:0007669"/>
    <property type="project" value="UniProtKB-SubCell"/>
</dbReference>
<dbReference type="GO" id="GO:0015677">
    <property type="term" value="P:copper ion import"/>
    <property type="evidence" value="ECO:0007669"/>
    <property type="project" value="TreeGrafter"/>
</dbReference>
<evidence type="ECO:0000256" key="7">
    <source>
        <dbReference type="ARBA" id="ARBA00022982"/>
    </source>
</evidence>
<keyword evidence="6 13" id="KW-0812">Transmembrane</keyword>
<dbReference type="CDD" id="cd06186">
    <property type="entry name" value="NOX_Duox_like_FAD_NADP"/>
    <property type="match status" value="1"/>
</dbReference>
<dbReference type="InterPro" id="IPR013130">
    <property type="entry name" value="Fe3_Rdtase_TM_dom"/>
</dbReference>
<keyword evidence="9" id="KW-0560">Oxidoreductase</keyword>
<evidence type="ECO:0000256" key="11">
    <source>
        <dbReference type="ARBA" id="ARBA00023136"/>
    </source>
</evidence>
<comment type="catalytic activity">
    <reaction evidence="12">
        <text>2 a Fe(II)-siderophore + NADP(+) + H(+) = 2 a Fe(III)-siderophore + NADPH</text>
        <dbReference type="Rhea" id="RHEA:28795"/>
        <dbReference type="Rhea" id="RHEA-COMP:11342"/>
        <dbReference type="Rhea" id="RHEA-COMP:11344"/>
        <dbReference type="ChEBI" id="CHEBI:15378"/>
        <dbReference type="ChEBI" id="CHEBI:29033"/>
        <dbReference type="ChEBI" id="CHEBI:29034"/>
        <dbReference type="ChEBI" id="CHEBI:57783"/>
        <dbReference type="ChEBI" id="CHEBI:58349"/>
        <dbReference type="EC" id="1.16.1.9"/>
    </reaction>
</comment>
<evidence type="ECO:0000256" key="8">
    <source>
        <dbReference type="ARBA" id="ARBA00022989"/>
    </source>
</evidence>
<dbReference type="InterPro" id="IPR013121">
    <property type="entry name" value="Fe_red_NAD-bd_6"/>
</dbReference>
<dbReference type="Pfam" id="PF01794">
    <property type="entry name" value="Ferric_reduct"/>
    <property type="match status" value="1"/>
</dbReference>
<dbReference type="Pfam" id="PF08030">
    <property type="entry name" value="NAD_binding_6"/>
    <property type="match status" value="1"/>
</dbReference>
<comment type="subcellular location">
    <subcellularLocation>
        <location evidence="1">Cell membrane</location>
        <topology evidence="1">Multi-pass membrane protein</topology>
    </subcellularLocation>
</comment>
<evidence type="ECO:0000256" key="5">
    <source>
        <dbReference type="ARBA" id="ARBA00022475"/>
    </source>
</evidence>
<dbReference type="InterPro" id="IPR039261">
    <property type="entry name" value="FNR_nucleotide-bd"/>
</dbReference>
<name>A0AAJ6CJ29_9BASI</name>
<feature type="domain" description="FAD-binding FR-type" evidence="14">
    <location>
        <begin position="291"/>
        <end position="460"/>
    </location>
</feature>